<dbReference type="EMBL" id="PYLZ01000008">
    <property type="protein sequence ID" value="PSW23507.1"/>
    <property type="molecule type" value="Genomic_DNA"/>
</dbReference>
<keyword evidence="6" id="KW-0969">Cilium</keyword>
<organism evidence="6 7">
    <name type="scientific">Photobacterium swingsii</name>
    <dbReference type="NCBI Taxonomy" id="680026"/>
    <lineage>
        <taxon>Bacteria</taxon>
        <taxon>Pseudomonadati</taxon>
        <taxon>Pseudomonadota</taxon>
        <taxon>Gammaproteobacteria</taxon>
        <taxon>Vibrionales</taxon>
        <taxon>Vibrionaceae</taxon>
        <taxon>Photobacterium</taxon>
    </lineage>
</organism>
<dbReference type="Gene3D" id="2.40.10.220">
    <property type="entry name" value="predicted glycosyltransferase like domains"/>
    <property type="match status" value="1"/>
</dbReference>
<dbReference type="InterPro" id="IPR009926">
    <property type="entry name" value="T3SS_YcgR_PilZN"/>
</dbReference>
<gene>
    <name evidence="6" type="ORF">C9I94_15400</name>
</gene>
<evidence type="ECO:0000256" key="3">
    <source>
        <dbReference type="ARBA" id="ARBA00023143"/>
    </source>
</evidence>
<name>A0A2T3P4R4_9GAMM</name>
<keyword evidence="6" id="KW-0966">Cell projection</keyword>
<reference evidence="6 7" key="1">
    <citation type="submission" date="2018-01" db="EMBL/GenBank/DDBJ databases">
        <title>Whole genome sequencing of Histamine producing bacteria.</title>
        <authorList>
            <person name="Butler K."/>
        </authorList>
    </citation>
    <scope>NUCLEOTIDE SEQUENCE [LARGE SCALE GENOMIC DNA]</scope>
    <source>
        <strain evidence="6 7">DSM 24669</strain>
    </source>
</reference>
<proteinExistence type="predicted"/>
<dbReference type="GO" id="GO:0035438">
    <property type="term" value="F:cyclic-di-GMP binding"/>
    <property type="evidence" value="ECO:0007669"/>
    <property type="project" value="InterPro"/>
</dbReference>
<dbReference type="AlphaFoldDB" id="A0A2T3P4R4"/>
<feature type="domain" description="PilZ" evidence="4">
    <location>
        <begin position="124"/>
        <end position="226"/>
    </location>
</feature>
<keyword evidence="1" id="KW-0973">c-di-GMP</keyword>
<sequence>MELKKYISSKEKEKQIPGAQGALLIKSSSVVTISIKTPLGRIFRCETAFIGTNSHDYLLFEMPAISKKEIEMYLLEGFNISIKAISDRGEGAVVRFTSKIEHLILKPIGLLVINMPHSMVLTPLRSEPRFEVNLQGKAVLPERQLQVELQDLSHKGCCFQHSIHGPEISLNQKIDLFIMNPTLKTYFQLSGSVKSINRIGVFCQYGVMFDQQGRSNTKLLLKQLVFDGTGLSFKKS</sequence>
<dbReference type="RefSeq" id="WP_048898363.1">
    <property type="nucleotide sequence ID" value="NZ_AP024852.1"/>
</dbReference>
<dbReference type="STRING" id="680026.AB733_08450"/>
<evidence type="ECO:0000313" key="7">
    <source>
        <dbReference type="Proteomes" id="UP000240481"/>
    </source>
</evidence>
<dbReference type="InterPro" id="IPR012349">
    <property type="entry name" value="Split_barrel_FMN-bd"/>
</dbReference>
<evidence type="ECO:0000313" key="6">
    <source>
        <dbReference type="EMBL" id="PSW23507.1"/>
    </source>
</evidence>
<dbReference type="Pfam" id="PF07238">
    <property type="entry name" value="PilZ"/>
    <property type="match status" value="1"/>
</dbReference>
<feature type="domain" description="Type III secretion system flagellar brake protein YcgR PilZN" evidence="5">
    <location>
        <begin position="31"/>
        <end position="116"/>
    </location>
</feature>
<dbReference type="SUPFAM" id="SSF141371">
    <property type="entry name" value="PilZ domain-like"/>
    <property type="match status" value="2"/>
</dbReference>
<accession>A0A2T3P4R4</accession>
<keyword evidence="6" id="KW-0282">Flagellum</keyword>
<evidence type="ECO:0000259" key="5">
    <source>
        <dbReference type="Pfam" id="PF12945"/>
    </source>
</evidence>
<evidence type="ECO:0000259" key="4">
    <source>
        <dbReference type="Pfam" id="PF07238"/>
    </source>
</evidence>
<dbReference type="Proteomes" id="UP000240481">
    <property type="component" value="Unassembled WGS sequence"/>
</dbReference>
<keyword evidence="2" id="KW-0547">Nucleotide-binding</keyword>
<dbReference type="Gene3D" id="2.30.110.10">
    <property type="entry name" value="Electron Transport, Fmn-binding Protein, Chain A"/>
    <property type="match status" value="1"/>
</dbReference>
<dbReference type="OrthoDB" id="5586887at2"/>
<evidence type="ECO:0000256" key="2">
    <source>
        <dbReference type="ARBA" id="ARBA00022741"/>
    </source>
</evidence>
<evidence type="ECO:0000256" key="1">
    <source>
        <dbReference type="ARBA" id="ARBA00022636"/>
    </source>
</evidence>
<dbReference type="Pfam" id="PF12945">
    <property type="entry name" value="PilZNR"/>
    <property type="match status" value="1"/>
</dbReference>
<dbReference type="InterPro" id="IPR009875">
    <property type="entry name" value="PilZ_domain"/>
</dbReference>
<keyword evidence="3" id="KW-0975">Bacterial flagellum</keyword>
<protein>
    <submittedName>
        <fullName evidence="6">Flagellar brake protein</fullName>
    </submittedName>
</protein>
<comment type="caution">
    <text evidence="6">The sequence shown here is derived from an EMBL/GenBank/DDBJ whole genome shotgun (WGS) entry which is preliminary data.</text>
</comment>
<keyword evidence="7" id="KW-1185">Reference proteome</keyword>